<protein>
    <submittedName>
        <fullName evidence="1">Uncharacterized protein</fullName>
    </submittedName>
</protein>
<reference evidence="1 2" key="1">
    <citation type="journal article" date="2019" name="Environ. Microbiol.">
        <title>At the nexus of three kingdoms: the genome of the mycorrhizal fungus Gigaspora margarita provides insights into plant, endobacterial and fungal interactions.</title>
        <authorList>
            <person name="Venice F."/>
            <person name="Ghignone S."/>
            <person name="Salvioli di Fossalunga A."/>
            <person name="Amselem J."/>
            <person name="Novero M."/>
            <person name="Xianan X."/>
            <person name="Sedzielewska Toro K."/>
            <person name="Morin E."/>
            <person name="Lipzen A."/>
            <person name="Grigoriev I.V."/>
            <person name="Henrissat B."/>
            <person name="Martin F.M."/>
            <person name="Bonfante P."/>
        </authorList>
    </citation>
    <scope>NUCLEOTIDE SEQUENCE [LARGE SCALE GENOMIC DNA]</scope>
    <source>
        <strain evidence="1 2">BEG34</strain>
    </source>
</reference>
<gene>
    <name evidence="1" type="ORF">F8M41_003045</name>
</gene>
<evidence type="ECO:0000313" key="1">
    <source>
        <dbReference type="EMBL" id="KAF0445837.1"/>
    </source>
</evidence>
<evidence type="ECO:0000313" key="2">
    <source>
        <dbReference type="Proteomes" id="UP000439903"/>
    </source>
</evidence>
<accession>A0A8H3XBW6</accession>
<dbReference type="EMBL" id="WTPW01001261">
    <property type="protein sequence ID" value="KAF0445837.1"/>
    <property type="molecule type" value="Genomic_DNA"/>
</dbReference>
<organism evidence="1 2">
    <name type="scientific">Gigaspora margarita</name>
    <dbReference type="NCBI Taxonomy" id="4874"/>
    <lineage>
        <taxon>Eukaryota</taxon>
        <taxon>Fungi</taxon>
        <taxon>Fungi incertae sedis</taxon>
        <taxon>Mucoromycota</taxon>
        <taxon>Glomeromycotina</taxon>
        <taxon>Glomeromycetes</taxon>
        <taxon>Diversisporales</taxon>
        <taxon>Gigasporaceae</taxon>
        <taxon>Gigaspora</taxon>
    </lineage>
</organism>
<keyword evidence="2" id="KW-1185">Reference proteome</keyword>
<dbReference type="Proteomes" id="UP000439903">
    <property type="component" value="Unassembled WGS sequence"/>
</dbReference>
<comment type="caution">
    <text evidence="1">The sequence shown here is derived from an EMBL/GenBank/DDBJ whole genome shotgun (WGS) entry which is preliminary data.</text>
</comment>
<dbReference type="AlphaFoldDB" id="A0A8H3XBW6"/>
<proteinExistence type="predicted"/>
<name>A0A8H3XBW6_GIGMA</name>
<sequence length="73" mass="8591">MTFLMQLQNKNKISEFEHAFKNLVSRLPSATPNYLEKIIMESYVAKARLSHYFPTQSKDDKEIGIVKRFLIIE</sequence>